<dbReference type="AlphaFoldDB" id="A0ABD3PKW4"/>
<keyword evidence="3" id="KW-1185">Reference proteome</keyword>
<feature type="compositionally biased region" description="Polar residues" evidence="1">
    <location>
        <begin position="113"/>
        <end position="132"/>
    </location>
</feature>
<gene>
    <name evidence="2" type="ORF">ACHAWO_002720</name>
</gene>
<organism evidence="2 3">
    <name type="scientific">Cyclotella atomus</name>
    <dbReference type="NCBI Taxonomy" id="382360"/>
    <lineage>
        <taxon>Eukaryota</taxon>
        <taxon>Sar</taxon>
        <taxon>Stramenopiles</taxon>
        <taxon>Ochrophyta</taxon>
        <taxon>Bacillariophyta</taxon>
        <taxon>Coscinodiscophyceae</taxon>
        <taxon>Thalassiosirophycidae</taxon>
        <taxon>Stephanodiscales</taxon>
        <taxon>Stephanodiscaceae</taxon>
        <taxon>Cyclotella</taxon>
    </lineage>
</organism>
<evidence type="ECO:0000313" key="3">
    <source>
        <dbReference type="Proteomes" id="UP001530400"/>
    </source>
</evidence>
<feature type="compositionally biased region" description="Basic and acidic residues" evidence="1">
    <location>
        <begin position="21"/>
        <end position="32"/>
    </location>
</feature>
<feature type="region of interest" description="Disordered" evidence="1">
    <location>
        <begin position="83"/>
        <end position="132"/>
    </location>
</feature>
<proteinExistence type="predicted"/>
<evidence type="ECO:0000313" key="2">
    <source>
        <dbReference type="EMBL" id="KAL3788724.1"/>
    </source>
</evidence>
<protein>
    <submittedName>
        <fullName evidence="2">Uncharacterized protein</fullName>
    </submittedName>
</protein>
<comment type="caution">
    <text evidence="2">The sequence shown here is derived from an EMBL/GenBank/DDBJ whole genome shotgun (WGS) entry which is preliminary data.</text>
</comment>
<name>A0ABD3PKW4_9STRA</name>
<sequence>MAGIKLNIGRSKSKQVVPECSRSDRTSVSKPDKKNKKKLFKSSRQGSGSNESSKHKDVLLDESDATDRTNFSEFTLEDGLFSSVDKARPTSKRPVCKELQVQDTEPERPVSRRGNNATNRQRSWIDSTWDGGSSFNFEDDANSCEEELDDSLYQLLDLDDDVDTPEQFKKLSLHNILVEEELSFQRSLVWNDDEK</sequence>
<dbReference type="Proteomes" id="UP001530400">
    <property type="component" value="Unassembled WGS sequence"/>
</dbReference>
<feature type="compositionally biased region" description="Low complexity" evidence="1">
    <location>
        <begin position="42"/>
        <end position="51"/>
    </location>
</feature>
<accession>A0ABD3PKW4</accession>
<reference evidence="2 3" key="1">
    <citation type="submission" date="2024-10" db="EMBL/GenBank/DDBJ databases">
        <title>Updated reference genomes for cyclostephanoid diatoms.</title>
        <authorList>
            <person name="Roberts W.R."/>
            <person name="Alverson A.J."/>
        </authorList>
    </citation>
    <scope>NUCLEOTIDE SEQUENCE [LARGE SCALE GENOMIC DNA]</scope>
    <source>
        <strain evidence="2 3">AJA010-31</strain>
    </source>
</reference>
<dbReference type="EMBL" id="JALLPJ020000552">
    <property type="protein sequence ID" value="KAL3788724.1"/>
    <property type="molecule type" value="Genomic_DNA"/>
</dbReference>
<feature type="region of interest" description="Disordered" evidence="1">
    <location>
        <begin position="1"/>
        <end position="64"/>
    </location>
</feature>
<evidence type="ECO:0000256" key="1">
    <source>
        <dbReference type="SAM" id="MobiDB-lite"/>
    </source>
</evidence>